<evidence type="ECO:0000256" key="2">
    <source>
        <dbReference type="ARBA" id="ARBA00023002"/>
    </source>
</evidence>
<dbReference type="SUPFAM" id="SSF51735">
    <property type="entry name" value="NAD(P)-binding Rossmann-fold domains"/>
    <property type="match status" value="1"/>
</dbReference>
<proteinExistence type="inferred from homology"/>
<dbReference type="CDD" id="cd05233">
    <property type="entry name" value="SDR_c"/>
    <property type="match status" value="1"/>
</dbReference>
<dbReference type="FunFam" id="3.40.50.720:FF:000084">
    <property type="entry name" value="Short-chain dehydrogenase reductase"/>
    <property type="match status" value="1"/>
</dbReference>
<dbReference type="InterPro" id="IPR020904">
    <property type="entry name" value="Sc_DH/Rdtase_CS"/>
</dbReference>
<name>M0AI80_9EURY</name>
<dbReference type="AlphaFoldDB" id="M0AI80"/>
<gene>
    <name evidence="4" type="ORF">C482_12202</name>
</gene>
<dbReference type="STRING" id="1227492.C482_12202"/>
<dbReference type="RefSeq" id="WP_006167874.1">
    <property type="nucleotide sequence ID" value="NZ_AOIN01000064.1"/>
</dbReference>
<dbReference type="InterPro" id="IPR002347">
    <property type="entry name" value="SDR_fam"/>
</dbReference>
<evidence type="ECO:0000313" key="5">
    <source>
        <dbReference type="Proteomes" id="UP000011693"/>
    </source>
</evidence>
<protein>
    <submittedName>
        <fullName evidence="4">Short-chain dehydrogenase/reductase SDR</fullName>
    </submittedName>
</protein>
<comment type="caution">
    <text evidence="4">The sequence shown here is derived from an EMBL/GenBank/DDBJ whole genome shotgun (WGS) entry which is preliminary data.</text>
</comment>
<dbReference type="PANTHER" id="PTHR24321:SF11">
    <property type="entry name" value="BLR0893 PROTEIN"/>
    <property type="match status" value="1"/>
</dbReference>
<dbReference type="PANTHER" id="PTHR24321">
    <property type="entry name" value="DEHYDROGENASES, SHORT CHAIN"/>
    <property type="match status" value="1"/>
</dbReference>
<dbReference type="OrthoDB" id="7442at2157"/>
<dbReference type="PRINTS" id="PR00080">
    <property type="entry name" value="SDRFAMILY"/>
</dbReference>
<evidence type="ECO:0000256" key="1">
    <source>
        <dbReference type="ARBA" id="ARBA00006484"/>
    </source>
</evidence>
<dbReference type="PROSITE" id="PS00061">
    <property type="entry name" value="ADH_SHORT"/>
    <property type="match status" value="1"/>
</dbReference>
<dbReference type="PRINTS" id="PR00081">
    <property type="entry name" value="GDHRDH"/>
</dbReference>
<dbReference type="PATRIC" id="fig|1227492.4.peg.2408"/>
<dbReference type="Gene3D" id="3.40.50.720">
    <property type="entry name" value="NAD(P)-binding Rossmann-like Domain"/>
    <property type="match status" value="1"/>
</dbReference>
<comment type="similarity">
    <text evidence="1 3">Belongs to the short-chain dehydrogenases/reductases (SDR) family.</text>
</comment>
<evidence type="ECO:0000256" key="3">
    <source>
        <dbReference type="RuleBase" id="RU000363"/>
    </source>
</evidence>
<dbReference type="NCBIfam" id="NF005559">
    <property type="entry name" value="PRK07231.1"/>
    <property type="match status" value="1"/>
</dbReference>
<reference evidence="4 5" key="1">
    <citation type="journal article" date="2014" name="PLoS Genet.">
        <title>Phylogenetically driven sequencing of extremely halophilic archaea reveals strategies for static and dynamic osmo-response.</title>
        <authorList>
            <person name="Becker E.A."/>
            <person name="Seitzer P.M."/>
            <person name="Tritt A."/>
            <person name="Larsen D."/>
            <person name="Krusor M."/>
            <person name="Yao A.I."/>
            <person name="Wu D."/>
            <person name="Madern D."/>
            <person name="Eisen J.A."/>
            <person name="Darling A.E."/>
            <person name="Facciotti M.T."/>
        </authorList>
    </citation>
    <scope>NUCLEOTIDE SEQUENCE [LARGE SCALE GENOMIC DNA]</scope>
    <source>
        <strain evidence="4 5">JCM 10990</strain>
    </source>
</reference>
<dbReference type="GO" id="GO:0016491">
    <property type="term" value="F:oxidoreductase activity"/>
    <property type="evidence" value="ECO:0007669"/>
    <property type="project" value="UniProtKB-KW"/>
</dbReference>
<dbReference type="Proteomes" id="UP000011693">
    <property type="component" value="Unassembled WGS sequence"/>
</dbReference>
<keyword evidence="5" id="KW-1185">Reference proteome</keyword>
<organism evidence="4 5">
    <name type="scientific">Natrialba chahannaoensis JCM 10990</name>
    <dbReference type="NCBI Taxonomy" id="1227492"/>
    <lineage>
        <taxon>Archaea</taxon>
        <taxon>Methanobacteriati</taxon>
        <taxon>Methanobacteriota</taxon>
        <taxon>Stenosarchaea group</taxon>
        <taxon>Halobacteria</taxon>
        <taxon>Halobacteriales</taxon>
        <taxon>Natrialbaceae</taxon>
        <taxon>Natrialba</taxon>
    </lineage>
</organism>
<keyword evidence="2" id="KW-0560">Oxidoreductase</keyword>
<sequence length="269" mass="27362">MTYNLDGKTAIVTGGASGIGRKTAERFAAEGANVVVADVVTDGGEETVESIESADGSATFVETDVTDPEAVKAMVQTAVDTYGGLDIAHNNAGIEGETDPLAEQTEANWKQVMDINLTGVWLCLKYELQEMTANGDGGGGAGGNGDGDGDGDGGAIVNTSSIAGLSAAGSSAYAASKHGVIGLTRVAATEYADADVRVNAVCPGVIETPMVEQSAAENPEEIEQFVGMQPLNRMGSPEEVANAVVWLCSDEASFVTGNAYPVDGGFTAL</sequence>
<evidence type="ECO:0000313" key="4">
    <source>
        <dbReference type="EMBL" id="ELY98279.1"/>
    </source>
</evidence>
<accession>M0AI80</accession>
<dbReference type="EMBL" id="AOIN01000064">
    <property type="protein sequence ID" value="ELY98279.1"/>
    <property type="molecule type" value="Genomic_DNA"/>
</dbReference>
<dbReference type="InterPro" id="IPR036291">
    <property type="entry name" value="NAD(P)-bd_dom_sf"/>
</dbReference>
<dbReference type="Pfam" id="PF00106">
    <property type="entry name" value="adh_short"/>
    <property type="match status" value="1"/>
</dbReference>